<dbReference type="AlphaFoldDB" id="A0AAE0A038"/>
<comment type="caution">
    <text evidence="1">The sequence shown here is derived from an EMBL/GenBank/DDBJ whole genome shotgun (WGS) entry which is preliminary data.</text>
</comment>
<gene>
    <name evidence="1" type="ORF">Dsin_021613</name>
</gene>
<dbReference type="Proteomes" id="UP001281410">
    <property type="component" value="Unassembled WGS sequence"/>
</dbReference>
<evidence type="ECO:0008006" key="3">
    <source>
        <dbReference type="Google" id="ProtNLM"/>
    </source>
</evidence>
<protein>
    <recommendedName>
        <fullName evidence="3">RNase H type-1 domain-containing protein</fullName>
    </recommendedName>
</protein>
<organism evidence="1 2">
    <name type="scientific">Dipteronia sinensis</name>
    <dbReference type="NCBI Taxonomy" id="43782"/>
    <lineage>
        <taxon>Eukaryota</taxon>
        <taxon>Viridiplantae</taxon>
        <taxon>Streptophyta</taxon>
        <taxon>Embryophyta</taxon>
        <taxon>Tracheophyta</taxon>
        <taxon>Spermatophyta</taxon>
        <taxon>Magnoliopsida</taxon>
        <taxon>eudicotyledons</taxon>
        <taxon>Gunneridae</taxon>
        <taxon>Pentapetalae</taxon>
        <taxon>rosids</taxon>
        <taxon>malvids</taxon>
        <taxon>Sapindales</taxon>
        <taxon>Sapindaceae</taxon>
        <taxon>Hippocastanoideae</taxon>
        <taxon>Acereae</taxon>
        <taxon>Dipteronia</taxon>
    </lineage>
</organism>
<dbReference type="InterPro" id="IPR012337">
    <property type="entry name" value="RNaseH-like_sf"/>
</dbReference>
<dbReference type="EMBL" id="JANJYJ010000007">
    <property type="protein sequence ID" value="KAK3198198.1"/>
    <property type="molecule type" value="Genomic_DNA"/>
</dbReference>
<evidence type="ECO:0000313" key="2">
    <source>
        <dbReference type="Proteomes" id="UP001281410"/>
    </source>
</evidence>
<feature type="non-terminal residue" evidence="1">
    <location>
        <position position="122"/>
    </location>
</feature>
<sequence>TLLDAFCQLQNQFSVVSTQVSRINHKWQPPPRIRFLLNVDVAFGAESVAVGVGAVVHDFQGHVRVAFALWHIESFTLDTGELFAVREALHYVSHISISVYRLQNDSSLAMQNINHVSPFAVG</sequence>
<dbReference type="SUPFAM" id="SSF53098">
    <property type="entry name" value="Ribonuclease H-like"/>
    <property type="match status" value="1"/>
</dbReference>
<accession>A0AAE0A038</accession>
<feature type="non-terminal residue" evidence="1">
    <location>
        <position position="1"/>
    </location>
</feature>
<name>A0AAE0A038_9ROSI</name>
<proteinExistence type="predicted"/>
<evidence type="ECO:0000313" key="1">
    <source>
        <dbReference type="EMBL" id="KAK3198198.1"/>
    </source>
</evidence>
<reference evidence="1" key="1">
    <citation type="journal article" date="2023" name="Plant J.">
        <title>Genome sequences and population genomics provide insights into the demographic history, inbreeding, and mutation load of two 'living fossil' tree species of Dipteronia.</title>
        <authorList>
            <person name="Feng Y."/>
            <person name="Comes H.P."/>
            <person name="Chen J."/>
            <person name="Zhu S."/>
            <person name="Lu R."/>
            <person name="Zhang X."/>
            <person name="Li P."/>
            <person name="Qiu J."/>
            <person name="Olsen K.M."/>
            <person name="Qiu Y."/>
        </authorList>
    </citation>
    <scope>NUCLEOTIDE SEQUENCE</scope>
    <source>
        <strain evidence="1">NBL</strain>
    </source>
</reference>
<keyword evidence="2" id="KW-1185">Reference proteome</keyword>